<comment type="caution">
    <text evidence="2">The sequence shown here is derived from an EMBL/GenBank/DDBJ whole genome shotgun (WGS) entry which is preliminary data.</text>
</comment>
<gene>
    <name evidence="2" type="ORF">ORD21_11370</name>
</gene>
<dbReference type="Proteomes" id="UP001276150">
    <property type="component" value="Unassembled WGS sequence"/>
</dbReference>
<sequence length="138" mass="15206">MKRTLIPLVPLLLLGQSFALDCGNLHRLGMGELGSPPNWMVPYCTAAAERLEASFKKSYPNQQFVQVYEAVIDGGKTVAASQFLNAIMKKAGYQYVSQTNTNGVLNLNYANLSKRAGYAVFIGPKQLDFFLVLVKTKL</sequence>
<dbReference type="EMBL" id="JAPMIV010000020">
    <property type="protein sequence ID" value="MDV6375186.1"/>
    <property type="molecule type" value="Genomic_DNA"/>
</dbReference>
<evidence type="ECO:0000256" key="1">
    <source>
        <dbReference type="SAM" id="SignalP"/>
    </source>
</evidence>
<organism evidence="2 3">
    <name type="scientific">Deinococcus arenicola</name>
    <dbReference type="NCBI Taxonomy" id="2994950"/>
    <lineage>
        <taxon>Bacteria</taxon>
        <taxon>Thermotogati</taxon>
        <taxon>Deinococcota</taxon>
        <taxon>Deinococci</taxon>
        <taxon>Deinococcales</taxon>
        <taxon>Deinococcaceae</taxon>
        <taxon>Deinococcus</taxon>
    </lineage>
</organism>
<feature type="signal peptide" evidence="1">
    <location>
        <begin position="1"/>
        <end position="19"/>
    </location>
</feature>
<evidence type="ECO:0000313" key="3">
    <source>
        <dbReference type="Proteomes" id="UP001276150"/>
    </source>
</evidence>
<name>A0ABU4DRX3_9DEIO</name>
<accession>A0ABU4DRX3</accession>
<keyword evidence="1" id="KW-0732">Signal</keyword>
<keyword evidence="3" id="KW-1185">Reference proteome</keyword>
<feature type="chain" id="PRO_5046983687" evidence="1">
    <location>
        <begin position="20"/>
        <end position="138"/>
    </location>
</feature>
<dbReference type="RefSeq" id="WP_317640519.1">
    <property type="nucleotide sequence ID" value="NZ_JAPMIV010000020.1"/>
</dbReference>
<reference evidence="2 3" key="1">
    <citation type="submission" date="2022-11" db="EMBL/GenBank/DDBJ databases">
        <title>Deinococcus ZS9-10, Low Temperature and Draught-tolerating, UV-resistant Bacteria from Continental Antarctica.</title>
        <authorList>
            <person name="Cheng L."/>
        </authorList>
    </citation>
    <scope>NUCLEOTIDE SEQUENCE [LARGE SCALE GENOMIC DNA]</scope>
    <source>
        <strain evidence="2 3">ZS9-10</strain>
    </source>
</reference>
<proteinExistence type="predicted"/>
<protein>
    <submittedName>
        <fullName evidence="2">Uncharacterized protein</fullName>
    </submittedName>
</protein>
<evidence type="ECO:0000313" key="2">
    <source>
        <dbReference type="EMBL" id="MDV6375186.1"/>
    </source>
</evidence>